<dbReference type="Pfam" id="PF00743">
    <property type="entry name" value="FMO-like"/>
    <property type="match status" value="1"/>
</dbReference>
<sequence>MSKQNEHITNNTNSEHFDVMIIGAGISGLGSAYHLKDQNPDKTFCVLDGMESFGGTWHMHKYPGIRSDSDLFTFGYRFKAWTGNPIATGQEIMNYLEEVIDENDLAPHIRYNHHVLTANWCNKTQLWTITALNKGTQETRVFTANFLWMCQGYYKHDKGYTPKWDGMDDFKGELIHPQTWPEDLDYKDKNVVVIGSGATAATLVPKIAADTKHVTILQRSPTYFFPRKNENPLTDQLRALNIDDKWIHEISRQQILQDQESFIKTAQAYPNEVKKALIDGVQEHLGGDFDVAKHFTPSYNPWRQRIAVVPDGDIFAGIRSGKASIKTDEIECFNKQGILLKSGEQLEADIIVSATGFNLSVLGGIEFSVDDEVVDFSQTVGYRGMMFTGIPNMTWVMGYFRASWTLRVDLIGDFVCRLLRHMDDKKVKQVTIALREEDKDMELLPWIDTKEFNPGYMMRSMHLLPKRGSKADWQHSQDYWSEKEVLPKVNLDDDLFSYK</sequence>
<dbReference type="AlphaFoldDB" id="A0A5C6Q5I2"/>
<evidence type="ECO:0000256" key="7">
    <source>
        <dbReference type="ARBA" id="ARBA00023033"/>
    </source>
</evidence>
<evidence type="ECO:0000256" key="5">
    <source>
        <dbReference type="ARBA" id="ARBA00022857"/>
    </source>
</evidence>
<dbReference type="GO" id="GO:0004499">
    <property type="term" value="F:N,N-dimethylaniline monooxygenase activity"/>
    <property type="evidence" value="ECO:0007669"/>
    <property type="project" value="InterPro"/>
</dbReference>
<dbReference type="GO" id="GO:0050660">
    <property type="term" value="F:flavin adenine dinucleotide binding"/>
    <property type="evidence" value="ECO:0007669"/>
    <property type="project" value="InterPro"/>
</dbReference>
<accession>A0A5C6Q5I2</accession>
<dbReference type="EMBL" id="VOLT01000015">
    <property type="protein sequence ID" value="TWX64153.1"/>
    <property type="molecule type" value="Genomic_DNA"/>
</dbReference>
<keyword evidence="7" id="KW-0503">Monooxygenase</keyword>
<name>A0A5C6Q5I2_9GAMM</name>
<comment type="caution">
    <text evidence="8">The sequence shown here is derived from an EMBL/GenBank/DDBJ whole genome shotgun (WGS) entry which is preliminary data.</text>
</comment>
<dbReference type="FunFam" id="3.50.50.60:FF:000228">
    <property type="entry name" value="FAD-containing monooxygenase EthA"/>
    <property type="match status" value="1"/>
</dbReference>
<evidence type="ECO:0000256" key="1">
    <source>
        <dbReference type="ARBA" id="ARBA00001974"/>
    </source>
</evidence>
<evidence type="ECO:0000256" key="2">
    <source>
        <dbReference type="ARBA" id="ARBA00010139"/>
    </source>
</evidence>
<reference evidence="8 9" key="1">
    <citation type="submission" date="2019-07" db="EMBL/GenBank/DDBJ databases">
        <title>Genomes of sea-ice associated Colwellia species.</title>
        <authorList>
            <person name="Bowman J.P."/>
        </authorList>
    </citation>
    <scope>NUCLEOTIDE SEQUENCE [LARGE SCALE GENOMIC DNA]</scope>
    <source>
        <strain evidence="8 9">ACAM 459</strain>
    </source>
</reference>
<dbReference type="RefSeq" id="WP_146791520.1">
    <property type="nucleotide sequence ID" value="NZ_VOLT01000015.1"/>
</dbReference>
<comment type="similarity">
    <text evidence="2">Belongs to the FAD-binding monooxygenase family.</text>
</comment>
<evidence type="ECO:0000313" key="9">
    <source>
        <dbReference type="Proteomes" id="UP000321822"/>
    </source>
</evidence>
<dbReference type="PANTHER" id="PTHR43872:SF1">
    <property type="entry name" value="MONOOXYGENASE, PUTATIVE (AFU_ORTHOLOGUE AFUA_8G02570)-RELATED"/>
    <property type="match status" value="1"/>
</dbReference>
<dbReference type="InterPro" id="IPR051820">
    <property type="entry name" value="FAD-binding_MO"/>
</dbReference>
<keyword evidence="9" id="KW-1185">Reference proteome</keyword>
<dbReference type="PANTHER" id="PTHR43872">
    <property type="entry name" value="MONOOXYGENASE, PUTATIVE (AFU_ORTHOLOGUE AFUA_8G02570)-RELATED"/>
    <property type="match status" value="1"/>
</dbReference>
<dbReference type="Pfam" id="PF13450">
    <property type="entry name" value="NAD_binding_8"/>
    <property type="match status" value="1"/>
</dbReference>
<evidence type="ECO:0000256" key="3">
    <source>
        <dbReference type="ARBA" id="ARBA00022630"/>
    </source>
</evidence>
<organism evidence="8 9">
    <name type="scientific">Colwellia demingiae</name>
    <dbReference type="NCBI Taxonomy" id="89401"/>
    <lineage>
        <taxon>Bacteria</taxon>
        <taxon>Pseudomonadati</taxon>
        <taxon>Pseudomonadota</taxon>
        <taxon>Gammaproteobacteria</taxon>
        <taxon>Alteromonadales</taxon>
        <taxon>Colwelliaceae</taxon>
        <taxon>Colwellia</taxon>
    </lineage>
</organism>
<gene>
    <name evidence="8" type="ORF">ESZ36_21045</name>
</gene>
<dbReference type="InterPro" id="IPR020946">
    <property type="entry name" value="Flavin_mOase-like"/>
</dbReference>
<keyword evidence="5" id="KW-0521">NADP</keyword>
<dbReference type="OrthoDB" id="312624at2"/>
<comment type="cofactor">
    <cofactor evidence="1">
        <name>FAD</name>
        <dbReference type="ChEBI" id="CHEBI:57692"/>
    </cofactor>
</comment>
<keyword evidence="6" id="KW-0560">Oxidoreductase</keyword>
<keyword evidence="3" id="KW-0285">Flavoprotein</keyword>
<evidence type="ECO:0000313" key="8">
    <source>
        <dbReference type="EMBL" id="TWX64153.1"/>
    </source>
</evidence>
<protein>
    <submittedName>
        <fullName evidence="8">NAD(P)/FAD-dependent oxidoreductase</fullName>
    </submittedName>
</protein>
<evidence type="ECO:0000256" key="6">
    <source>
        <dbReference type="ARBA" id="ARBA00023002"/>
    </source>
</evidence>
<dbReference type="GO" id="GO:0050661">
    <property type="term" value="F:NADP binding"/>
    <property type="evidence" value="ECO:0007669"/>
    <property type="project" value="InterPro"/>
</dbReference>
<proteinExistence type="inferred from homology"/>
<dbReference type="Proteomes" id="UP000321822">
    <property type="component" value="Unassembled WGS sequence"/>
</dbReference>
<dbReference type="InterPro" id="IPR036188">
    <property type="entry name" value="FAD/NAD-bd_sf"/>
</dbReference>
<dbReference type="SUPFAM" id="SSF51905">
    <property type="entry name" value="FAD/NAD(P)-binding domain"/>
    <property type="match status" value="1"/>
</dbReference>
<keyword evidence="4" id="KW-0274">FAD</keyword>
<evidence type="ECO:0000256" key="4">
    <source>
        <dbReference type="ARBA" id="ARBA00022827"/>
    </source>
</evidence>
<dbReference type="Gene3D" id="3.50.50.60">
    <property type="entry name" value="FAD/NAD(P)-binding domain"/>
    <property type="match status" value="2"/>
</dbReference>